<evidence type="ECO:0000259" key="1">
    <source>
        <dbReference type="PROSITE" id="PS50075"/>
    </source>
</evidence>
<evidence type="ECO:0000313" key="2">
    <source>
        <dbReference type="EMBL" id="TDP92851.1"/>
    </source>
</evidence>
<dbReference type="InterPro" id="IPR036736">
    <property type="entry name" value="ACP-like_sf"/>
</dbReference>
<dbReference type="SUPFAM" id="SSF47336">
    <property type="entry name" value="ACP-like"/>
    <property type="match status" value="1"/>
</dbReference>
<comment type="caution">
    <text evidence="2">The sequence shown here is derived from an EMBL/GenBank/DDBJ whole genome shotgun (WGS) entry which is preliminary data.</text>
</comment>
<dbReference type="RefSeq" id="WP_133853202.1">
    <property type="nucleotide sequence ID" value="NZ_SNXZ01000007.1"/>
</dbReference>
<dbReference type="EMBL" id="SNXZ01000007">
    <property type="protein sequence ID" value="TDP92851.1"/>
    <property type="molecule type" value="Genomic_DNA"/>
</dbReference>
<proteinExistence type="predicted"/>
<organism evidence="2 3">
    <name type="scientific">Labedaea rhizosphaerae</name>
    <dbReference type="NCBI Taxonomy" id="598644"/>
    <lineage>
        <taxon>Bacteria</taxon>
        <taxon>Bacillati</taxon>
        <taxon>Actinomycetota</taxon>
        <taxon>Actinomycetes</taxon>
        <taxon>Pseudonocardiales</taxon>
        <taxon>Pseudonocardiaceae</taxon>
        <taxon>Labedaea</taxon>
    </lineage>
</organism>
<gene>
    <name evidence="2" type="ORF">EV186_10766</name>
</gene>
<dbReference type="PROSITE" id="PS50075">
    <property type="entry name" value="CARRIER"/>
    <property type="match status" value="1"/>
</dbReference>
<dbReference type="Proteomes" id="UP000295444">
    <property type="component" value="Unassembled WGS sequence"/>
</dbReference>
<dbReference type="InterPro" id="IPR009081">
    <property type="entry name" value="PP-bd_ACP"/>
</dbReference>
<keyword evidence="3" id="KW-1185">Reference proteome</keyword>
<name>A0A4R6S048_LABRH</name>
<dbReference type="Pfam" id="PF00550">
    <property type="entry name" value="PP-binding"/>
    <property type="match status" value="1"/>
</dbReference>
<reference evidence="2 3" key="1">
    <citation type="submission" date="2019-03" db="EMBL/GenBank/DDBJ databases">
        <title>Genomic Encyclopedia of Type Strains, Phase IV (KMG-IV): sequencing the most valuable type-strain genomes for metagenomic binning, comparative biology and taxonomic classification.</title>
        <authorList>
            <person name="Goeker M."/>
        </authorList>
    </citation>
    <scope>NUCLEOTIDE SEQUENCE [LARGE SCALE GENOMIC DNA]</scope>
    <source>
        <strain evidence="2 3">DSM 45361</strain>
    </source>
</reference>
<dbReference type="Gene3D" id="1.10.1200.10">
    <property type="entry name" value="ACP-like"/>
    <property type="match status" value="1"/>
</dbReference>
<accession>A0A4R6S048</accession>
<evidence type="ECO:0000313" key="3">
    <source>
        <dbReference type="Proteomes" id="UP000295444"/>
    </source>
</evidence>
<dbReference type="OrthoDB" id="4128649at2"/>
<sequence>MLTAPAETYHRDWSPLLDELAAEQLDCLQSNLAVLLDHHRGPGAHVVLGSAPRFDTTTDQRGVPRLAAGLADRLAQAHDLAGLRVARRFDDVAGPRLAELAAEHGTLYVVADVHDLPWTPYAGRRHEEHSFLLCTDGAGTCVVDAYHDETPWGPARPGTWRLDPSDVDALPRGTALVLAIDDTAPVPVRHRDNAAAARSSADEFVDRGGAAPDTLVQDVWLLGRSRSLYATWLASLPDTPAAVLAAAQAHAEAVTALGGRLFLAGRRGGGPSDELLDALRALLRADAELVIAVAAGTAAAEATGESSVDDDAVTAVVVAAIATVLGVDEAEVRAAGSLRELAGFNSFRLVEIIERAEGALGVELTDEDLTPDTLTRTGALCAAFARRRPR</sequence>
<dbReference type="AlphaFoldDB" id="A0A4R6S048"/>
<protein>
    <submittedName>
        <fullName evidence="2">Acyl carrier protein</fullName>
    </submittedName>
</protein>
<feature type="domain" description="Carrier" evidence="1">
    <location>
        <begin position="311"/>
        <end position="388"/>
    </location>
</feature>